<accession>A0A4R1G8S9</accession>
<dbReference type="Proteomes" id="UP000294546">
    <property type="component" value="Unassembled WGS sequence"/>
</dbReference>
<sequence>MAYLYLDVIKQTARSIYPDLSLSEAYERAARVGGFSTYHEMQTLARHNPLDPRLGTYAFGPDWESNVVYMDNIYRELDLAVENEVAGTIADMNATMFMIENLDVASSSYDPDTGILISNVSFEYTGEPDIDRPYSGHSLALTGKLWTRWRSGQWELADQGFEVTDESASSDELFSEDVDSGFNGEWKMGIVGYVDLVNSDGDELRVGAGEFSPEQDGSDGSVLYIYWNSGLELRVTWVPGSPPSTTSVEILEGDFDITDDQIMAVEEDPDPWDDD</sequence>
<reference evidence="1 2" key="1">
    <citation type="submission" date="2019-03" db="EMBL/GenBank/DDBJ databases">
        <title>Genomic Encyclopedia of Archaeal and Bacterial Type Strains, Phase II (KMG-II): from individual species to whole genera.</title>
        <authorList>
            <person name="Goeker M."/>
        </authorList>
    </citation>
    <scope>NUCLEOTIDE SEQUENCE [LARGE SCALE GENOMIC DNA]</scope>
    <source>
        <strain evidence="1 2">DSM 27697</strain>
    </source>
</reference>
<dbReference type="AlphaFoldDB" id="A0A4R1G8S9"/>
<protein>
    <submittedName>
        <fullName evidence="1">Uncharacterized protein</fullName>
    </submittedName>
</protein>
<comment type="caution">
    <text evidence="1">The sequence shown here is derived from an EMBL/GenBank/DDBJ whole genome shotgun (WGS) entry which is preliminary data.</text>
</comment>
<gene>
    <name evidence="1" type="ORF">CLV83_4033</name>
</gene>
<dbReference type="RefSeq" id="WP_132296884.1">
    <property type="nucleotide sequence ID" value="NZ_SMFU01000013.1"/>
</dbReference>
<dbReference type="OrthoDB" id="6827462at2"/>
<evidence type="ECO:0000313" key="2">
    <source>
        <dbReference type="Proteomes" id="UP000294546"/>
    </source>
</evidence>
<proteinExistence type="predicted"/>
<evidence type="ECO:0000313" key="1">
    <source>
        <dbReference type="EMBL" id="TCK02980.1"/>
    </source>
</evidence>
<name>A0A4R1G8S9_9GAMM</name>
<keyword evidence="2" id="KW-1185">Reference proteome</keyword>
<dbReference type="EMBL" id="SMFU01000013">
    <property type="protein sequence ID" value="TCK02980.1"/>
    <property type="molecule type" value="Genomic_DNA"/>
</dbReference>
<organism evidence="1 2">
    <name type="scientific">Marinobacterium mangrovicola</name>
    <dbReference type="NCBI Taxonomy" id="1476959"/>
    <lineage>
        <taxon>Bacteria</taxon>
        <taxon>Pseudomonadati</taxon>
        <taxon>Pseudomonadota</taxon>
        <taxon>Gammaproteobacteria</taxon>
        <taxon>Oceanospirillales</taxon>
        <taxon>Oceanospirillaceae</taxon>
        <taxon>Marinobacterium</taxon>
    </lineage>
</organism>